<sequence>MALSSISEALRNVSLSTALLVGSGSLVSYWSALITYRLFFHPYAKYPGPKLAAISELWYAYHWFRGRYPWAVEEAFEKYGDIVRIAPSEIAFFRTEAQNDILMAGLKGQKPFIKTGLQRIPGEHAGIAADPDPEKHRAVRKLLAPAFNPRALKEQEPALHEHIDHFINRLEELGNGDGLDMRDWFDWLACDIAGDMCYGHDFSNVKEGRSNLFLTAFRAVGLWGTLNQVMKRFPVLYPLVIFALPPSLARVIPTILRENHSIVRARVERRDKLAHPDYFSLLVKGNEVPSADFLVAQANHLIVGGFDPDTNLFTSAVHFLLESDKLGKLQEEIRGRFSSYSDITGDTVKDLPWLNAVIEESLRVHTNGAFGLPRISQGDYVDGHWIPKGCRVQTSIFATSHSERYFRRPREFCPERWLPASHPDYDPVFGADHKSSFKPFSMGPRGCIGQNMAYLQARLLFAKMAWKLDWEHVNNGEVDWERDIKLFAMWEKPPVIVRFKAASQEKRKFLA</sequence>
<dbReference type="PRINTS" id="PR00463">
    <property type="entry name" value="EP450I"/>
</dbReference>
<dbReference type="GO" id="GO:0005506">
    <property type="term" value="F:iron ion binding"/>
    <property type="evidence" value="ECO:0007669"/>
    <property type="project" value="InterPro"/>
</dbReference>
<comment type="similarity">
    <text evidence="2 7">Belongs to the cytochrome P450 family.</text>
</comment>
<keyword evidence="5 6" id="KW-0408">Iron</keyword>
<evidence type="ECO:0000256" key="8">
    <source>
        <dbReference type="SAM" id="Phobius"/>
    </source>
</evidence>
<comment type="caution">
    <text evidence="9">The sequence shown here is derived from an EMBL/GenBank/DDBJ whole genome shotgun (WGS) entry which is preliminary data.</text>
</comment>
<protein>
    <submittedName>
        <fullName evidence="9">Related to isotrichodermin C-15 hydroxylase (Cytochrome P-450 monooxygenase CYP65A1)</fullName>
    </submittedName>
</protein>
<evidence type="ECO:0000256" key="3">
    <source>
        <dbReference type="ARBA" id="ARBA00022617"/>
    </source>
</evidence>
<keyword evidence="4 6" id="KW-0479">Metal-binding</keyword>
<comment type="cofactor">
    <cofactor evidence="1 6">
        <name>heme</name>
        <dbReference type="ChEBI" id="CHEBI:30413"/>
    </cofactor>
</comment>
<dbReference type="PROSITE" id="PS00086">
    <property type="entry name" value="CYTOCHROME_P450"/>
    <property type="match status" value="1"/>
</dbReference>
<evidence type="ECO:0000256" key="2">
    <source>
        <dbReference type="ARBA" id="ARBA00010617"/>
    </source>
</evidence>
<dbReference type="GO" id="GO:0016705">
    <property type="term" value="F:oxidoreductase activity, acting on paired donors, with incorporation or reduction of molecular oxygen"/>
    <property type="evidence" value="ECO:0007669"/>
    <property type="project" value="InterPro"/>
</dbReference>
<organism evidence="9 10">
    <name type="scientific">Cephalotrichum gorgonifer</name>
    <dbReference type="NCBI Taxonomy" id="2041049"/>
    <lineage>
        <taxon>Eukaryota</taxon>
        <taxon>Fungi</taxon>
        <taxon>Dikarya</taxon>
        <taxon>Ascomycota</taxon>
        <taxon>Pezizomycotina</taxon>
        <taxon>Sordariomycetes</taxon>
        <taxon>Hypocreomycetidae</taxon>
        <taxon>Microascales</taxon>
        <taxon>Microascaceae</taxon>
        <taxon>Cephalotrichum</taxon>
    </lineage>
</organism>
<dbReference type="Proteomes" id="UP001187682">
    <property type="component" value="Unassembled WGS sequence"/>
</dbReference>
<dbReference type="SUPFAM" id="SSF48264">
    <property type="entry name" value="Cytochrome P450"/>
    <property type="match status" value="1"/>
</dbReference>
<dbReference type="InterPro" id="IPR036396">
    <property type="entry name" value="Cyt_P450_sf"/>
</dbReference>
<evidence type="ECO:0000256" key="7">
    <source>
        <dbReference type="RuleBase" id="RU000461"/>
    </source>
</evidence>
<dbReference type="CDD" id="cd11058">
    <property type="entry name" value="CYP60B-like"/>
    <property type="match status" value="1"/>
</dbReference>
<keyword evidence="10" id="KW-1185">Reference proteome</keyword>
<dbReference type="InterPro" id="IPR002401">
    <property type="entry name" value="Cyt_P450_E_grp-I"/>
</dbReference>
<dbReference type="PANTHER" id="PTHR24305">
    <property type="entry name" value="CYTOCHROME P450"/>
    <property type="match status" value="1"/>
</dbReference>
<dbReference type="AlphaFoldDB" id="A0AAE8MWZ0"/>
<keyword evidence="3 6" id="KW-0349">Heme</keyword>
<dbReference type="GO" id="GO:0004497">
    <property type="term" value="F:monooxygenase activity"/>
    <property type="evidence" value="ECO:0007669"/>
    <property type="project" value="UniProtKB-KW"/>
</dbReference>
<keyword evidence="8" id="KW-1133">Transmembrane helix</keyword>
<reference evidence="9" key="1">
    <citation type="submission" date="2018-03" db="EMBL/GenBank/DDBJ databases">
        <authorList>
            <person name="Guldener U."/>
        </authorList>
    </citation>
    <scope>NUCLEOTIDE SEQUENCE</scope>
</reference>
<proteinExistence type="inferred from homology"/>
<dbReference type="EMBL" id="ONZQ02000005">
    <property type="protein sequence ID" value="SPO01910.1"/>
    <property type="molecule type" value="Genomic_DNA"/>
</dbReference>
<keyword evidence="7" id="KW-0560">Oxidoreductase</keyword>
<feature type="transmembrane region" description="Helical" evidence="8">
    <location>
        <begin position="20"/>
        <end position="40"/>
    </location>
</feature>
<keyword evidence="8" id="KW-0472">Membrane</keyword>
<feature type="binding site" description="axial binding residue" evidence="6">
    <location>
        <position position="447"/>
    </location>
    <ligand>
        <name>heme</name>
        <dbReference type="ChEBI" id="CHEBI:30413"/>
    </ligand>
    <ligandPart>
        <name>Fe</name>
        <dbReference type="ChEBI" id="CHEBI:18248"/>
    </ligandPart>
</feature>
<evidence type="ECO:0000313" key="10">
    <source>
        <dbReference type="Proteomes" id="UP001187682"/>
    </source>
</evidence>
<evidence type="ECO:0000256" key="4">
    <source>
        <dbReference type="ARBA" id="ARBA00022723"/>
    </source>
</evidence>
<evidence type="ECO:0000256" key="6">
    <source>
        <dbReference type="PIRSR" id="PIRSR602401-1"/>
    </source>
</evidence>
<keyword evidence="8" id="KW-0812">Transmembrane</keyword>
<accession>A0AAE8MWZ0</accession>
<dbReference type="InterPro" id="IPR017972">
    <property type="entry name" value="Cyt_P450_CS"/>
</dbReference>
<dbReference type="GO" id="GO:0020037">
    <property type="term" value="F:heme binding"/>
    <property type="evidence" value="ECO:0007669"/>
    <property type="project" value="InterPro"/>
</dbReference>
<evidence type="ECO:0000256" key="1">
    <source>
        <dbReference type="ARBA" id="ARBA00001971"/>
    </source>
</evidence>
<dbReference type="Gene3D" id="1.10.630.10">
    <property type="entry name" value="Cytochrome P450"/>
    <property type="match status" value="1"/>
</dbReference>
<gene>
    <name evidence="9" type="ORF">DNG_04583</name>
</gene>
<keyword evidence="7 9" id="KW-0503">Monooxygenase</keyword>
<evidence type="ECO:0000256" key="5">
    <source>
        <dbReference type="ARBA" id="ARBA00023004"/>
    </source>
</evidence>
<evidence type="ECO:0000313" key="9">
    <source>
        <dbReference type="EMBL" id="SPO01910.1"/>
    </source>
</evidence>
<dbReference type="PANTHER" id="PTHR24305:SF210">
    <property type="entry name" value="CYTOCHROME P450 MONOOXYGENASE ASQL-RELATED"/>
    <property type="match status" value="1"/>
</dbReference>
<dbReference type="InterPro" id="IPR001128">
    <property type="entry name" value="Cyt_P450"/>
</dbReference>
<name>A0AAE8MWZ0_9PEZI</name>
<dbReference type="Pfam" id="PF00067">
    <property type="entry name" value="p450"/>
    <property type="match status" value="1"/>
</dbReference>
<dbReference type="InterPro" id="IPR050121">
    <property type="entry name" value="Cytochrome_P450_monoxygenase"/>
</dbReference>